<dbReference type="PANTHER" id="PTHR43781">
    <property type="entry name" value="SACCHAROPINE DEHYDROGENASE"/>
    <property type="match status" value="1"/>
</dbReference>
<reference evidence="3" key="1">
    <citation type="journal article" date="2019" name="Int. J. Syst. Evol. Microbiol.">
        <title>The Global Catalogue of Microorganisms (GCM) 10K type strain sequencing project: providing services to taxonomists for standard genome sequencing and annotation.</title>
        <authorList>
            <consortium name="The Broad Institute Genomics Platform"/>
            <consortium name="The Broad Institute Genome Sequencing Center for Infectious Disease"/>
            <person name="Wu L."/>
            <person name="Ma J."/>
        </authorList>
    </citation>
    <scope>NUCLEOTIDE SEQUENCE [LARGE SCALE GENOMIC DNA]</scope>
    <source>
        <strain evidence="3">JCM 9687</strain>
    </source>
</reference>
<dbReference type="Pfam" id="PF01370">
    <property type="entry name" value="Epimerase"/>
    <property type="match status" value="1"/>
</dbReference>
<proteinExistence type="predicted"/>
<dbReference type="InterPro" id="IPR036291">
    <property type="entry name" value="NAD(P)-bd_dom_sf"/>
</dbReference>
<dbReference type="EMBL" id="BAAAYK010000038">
    <property type="protein sequence ID" value="GAA3357644.1"/>
    <property type="molecule type" value="Genomic_DNA"/>
</dbReference>
<dbReference type="SUPFAM" id="SSF51735">
    <property type="entry name" value="NAD(P)-binding Rossmann-fold domains"/>
    <property type="match status" value="1"/>
</dbReference>
<gene>
    <name evidence="2" type="ORF">GCM10020366_26530</name>
</gene>
<evidence type="ECO:0000259" key="1">
    <source>
        <dbReference type="Pfam" id="PF01370"/>
    </source>
</evidence>
<evidence type="ECO:0000313" key="2">
    <source>
        <dbReference type="EMBL" id="GAA3357644.1"/>
    </source>
</evidence>
<organism evidence="2 3">
    <name type="scientific">Saccharopolyspora gregorii</name>
    <dbReference type="NCBI Taxonomy" id="33914"/>
    <lineage>
        <taxon>Bacteria</taxon>
        <taxon>Bacillati</taxon>
        <taxon>Actinomycetota</taxon>
        <taxon>Actinomycetes</taxon>
        <taxon>Pseudonocardiales</taxon>
        <taxon>Pseudonocardiaceae</taxon>
        <taxon>Saccharopolyspora</taxon>
    </lineage>
</organism>
<sequence>MTAVVGVVGGRGDVGSHAVRALRGRGCAVRIGGRSAPSGPNERVVDFRSESTVDEFCAGLDVLLNCAGPSREIGDVLAVAAHRAGADYVDVAGDEALHALLDPAGPRVAVLSAGLRPGLSGLFPRAVAAEFDRVDALEVHFGLLDRFTEVAAADYLQGVADGLTRPSAGWRGGARRTGEVRRTDVELPHFPGRVTVLTQLSTEDERLAAELGLERGDWRTVLCGEHVPAVVDRVRGTDRATAIADLRRASLLDLAGRSRFVTMTVRADGERGGAPESRTAVLHGAGNAELSGEVAAAAVAAVLAGTVPAGRHYAADVLDARAVVAELSARVTWPADDDEEGVL</sequence>
<feature type="domain" description="NAD-dependent epimerase/dehydratase" evidence="1">
    <location>
        <begin position="7"/>
        <end position="72"/>
    </location>
</feature>
<dbReference type="PANTHER" id="PTHR43781:SF1">
    <property type="entry name" value="SACCHAROPINE DEHYDROGENASE"/>
    <property type="match status" value="1"/>
</dbReference>
<evidence type="ECO:0000313" key="3">
    <source>
        <dbReference type="Proteomes" id="UP001500483"/>
    </source>
</evidence>
<name>A0ABP6RNY4_9PSEU</name>
<dbReference type="Gene3D" id="3.40.50.720">
    <property type="entry name" value="NAD(P)-binding Rossmann-like Domain"/>
    <property type="match status" value="1"/>
</dbReference>
<dbReference type="Proteomes" id="UP001500483">
    <property type="component" value="Unassembled WGS sequence"/>
</dbReference>
<protein>
    <submittedName>
        <fullName evidence="2">Saccharopine dehydrogenase NADP-binding domain-containing protein</fullName>
    </submittedName>
</protein>
<dbReference type="InterPro" id="IPR001509">
    <property type="entry name" value="Epimerase_deHydtase"/>
</dbReference>
<accession>A0ABP6RNY4</accession>
<keyword evidence="3" id="KW-1185">Reference proteome</keyword>
<comment type="caution">
    <text evidence="2">The sequence shown here is derived from an EMBL/GenBank/DDBJ whole genome shotgun (WGS) entry which is preliminary data.</text>
</comment>